<keyword evidence="4" id="KW-0418">Kinase</keyword>
<evidence type="ECO:0000256" key="6">
    <source>
        <dbReference type="ARBA" id="ARBA00023277"/>
    </source>
</evidence>
<dbReference type="InterPro" id="IPR010737">
    <property type="entry name" value="4-carb_acid_sugar_kinase_N"/>
</dbReference>
<evidence type="ECO:0000256" key="1">
    <source>
        <dbReference type="ARBA" id="ARBA00005715"/>
    </source>
</evidence>
<dbReference type="eggNOG" id="COG3395">
    <property type="taxonomic scope" value="Bacteria"/>
</dbReference>
<dbReference type="OrthoDB" id="4774329at2"/>
<dbReference type="PANTHER" id="PTHR39427">
    <property type="match status" value="1"/>
</dbReference>
<dbReference type="STRING" id="595494.Tola_3160"/>
<dbReference type="Pfam" id="PF17042">
    <property type="entry name" value="NBD_C"/>
    <property type="match status" value="1"/>
</dbReference>
<dbReference type="Pfam" id="PF07005">
    <property type="entry name" value="SBD_N"/>
    <property type="match status" value="1"/>
</dbReference>
<dbReference type="GO" id="GO:0008982">
    <property type="term" value="F:protein-N(PI)-phosphohistidine-sugar phosphotransferase activity"/>
    <property type="evidence" value="ECO:0007669"/>
    <property type="project" value="InterPro"/>
</dbReference>
<dbReference type="EMBL" id="CP001616">
    <property type="protein sequence ID" value="ACQ94748.1"/>
    <property type="molecule type" value="Genomic_DNA"/>
</dbReference>
<evidence type="ECO:0000259" key="8">
    <source>
        <dbReference type="PROSITE" id="PS51102"/>
    </source>
</evidence>
<dbReference type="KEGG" id="tau:Tola_3160"/>
<dbReference type="InterPro" id="IPR042213">
    <property type="entry name" value="NBD_C_sf"/>
</dbReference>
<dbReference type="GO" id="GO:0005886">
    <property type="term" value="C:plasma membrane"/>
    <property type="evidence" value="ECO:0007669"/>
    <property type="project" value="TreeGrafter"/>
</dbReference>
<dbReference type="PANTHER" id="PTHR39427:SF1">
    <property type="entry name" value="PTS SYSTEM GLUCITOL_SORBITOL-SPECIFIC EIIB COMPONENT"/>
    <property type="match status" value="1"/>
</dbReference>
<evidence type="ECO:0000256" key="7">
    <source>
        <dbReference type="PROSITE-ProRule" id="PRU00425"/>
    </source>
</evidence>
<dbReference type="AlphaFoldDB" id="C4LDY7"/>
<proteinExistence type="inferred from homology"/>
<dbReference type="GO" id="GO:0016301">
    <property type="term" value="F:kinase activity"/>
    <property type="evidence" value="ECO:0007669"/>
    <property type="project" value="UniProtKB-KW"/>
</dbReference>
<feature type="modified residue" description="Phosphocysteine; by EIIA" evidence="7">
    <location>
        <position position="72"/>
    </location>
</feature>
<dbReference type="EC" id="2.7.1.69" evidence="9"/>
<dbReference type="InterPro" id="IPR011618">
    <property type="entry name" value="PTS_EIIBC_GUT_N"/>
</dbReference>
<dbReference type="eggNOG" id="COG3732">
    <property type="taxonomic scope" value="Bacteria"/>
</dbReference>
<dbReference type="GO" id="GO:0009401">
    <property type="term" value="P:phosphoenolpyruvate-dependent sugar phosphotransferase system"/>
    <property type="evidence" value="ECO:0007669"/>
    <property type="project" value="InterPro"/>
</dbReference>
<dbReference type="GO" id="GO:0005524">
    <property type="term" value="F:ATP binding"/>
    <property type="evidence" value="ECO:0007669"/>
    <property type="project" value="UniProtKB-KW"/>
</dbReference>
<dbReference type="InterPro" id="IPR031475">
    <property type="entry name" value="NBD_C"/>
</dbReference>
<dbReference type="InterPro" id="IPR037051">
    <property type="entry name" value="4-carb_acid_sugar_kinase_N_sf"/>
</dbReference>
<reference evidence="9 10" key="2">
    <citation type="journal article" date="2011" name="Stand. Genomic Sci.">
        <title>Complete genome sequence of Tolumonas auensis type strain (TA 4).</title>
        <authorList>
            <person name="Chertkov O."/>
            <person name="Copeland A."/>
            <person name="Lucas S."/>
            <person name="Lapidus A."/>
            <person name="Berry K.W."/>
            <person name="Detter J.C."/>
            <person name="Del Rio T.G."/>
            <person name="Hammon N."/>
            <person name="Dalin E."/>
            <person name="Tice H."/>
            <person name="Pitluck S."/>
            <person name="Richardson P."/>
            <person name="Bruce D."/>
            <person name="Goodwin L."/>
            <person name="Han C."/>
            <person name="Tapia R."/>
            <person name="Saunders E."/>
            <person name="Schmutz J."/>
            <person name="Brettin T."/>
            <person name="Larimer F."/>
            <person name="Land M."/>
            <person name="Hauser L."/>
            <person name="Spring S."/>
            <person name="Rohde M."/>
            <person name="Kyrpides N.C."/>
            <person name="Ivanova N."/>
            <person name="Goker M."/>
            <person name="Beller H.R."/>
            <person name="Klenk H.P."/>
            <person name="Woyke T."/>
        </authorList>
    </citation>
    <scope>NUCLEOTIDE SEQUENCE [LARGE SCALE GENOMIC DNA]</scope>
    <source>
        <strain evidence="10">DSM 9187 / TA4</strain>
    </source>
</reference>
<dbReference type="Gene3D" id="3.40.980.20">
    <property type="entry name" value="Four-carbon acid sugar kinase, nucleotide binding domain"/>
    <property type="match status" value="1"/>
</dbReference>
<dbReference type="SUPFAM" id="SSF142764">
    <property type="entry name" value="YgbK-like"/>
    <property type="match status" value="1"/>
</dbReference>
<dbReference type="Pfam" id="PF03612">
    <property type="entry name" value="EIIBC-GUT_N"/>
    <property type="match status" value="1"/>
</dbReference>
<sequence length="571" mass="61773">MEKYLIINKGNDGWGGPLKIRIEKNKKIAYITGGFRSSVVDRLVNLTGWEAVDVFKNGEPATEDIGIAVIDCGGTLRCGLYPKRGIPTINLHSTGKSGLLADYITEDIYVSAVKPDDIELVNACGVSDKIGIVSDDLTGATTVGVLLARSGVETAAFFDADSLKDVDKNYQAMVLSSDSRPLSKEQAQSRVKAATQILKDKGAIYFSKRIDTTMRGGIGYEIDAMLRELSKDTMAVVVPSMPQSRRILVGGYSVIDCVALSNTDVAKDVRTPVTETYVPQLISNQTEHKVEHVSLSQVLGGVNSVSKALAEKKANGARVIVVDAITMEDVEVIAQAVTKLDWDVLCVDPGPFTERLAYVREIAKADGRKVKPDISRDNQCGSIVIVAGSATPVTKKQLARLIDTDKRVCHIPVDAELLIDKSNSADIEINRIVDQAKSCIASRKDTIFLFESALTGKLLNLKEEEEKFFLPSGQAANNINAGLGKIVKKILEHDRGDVKGIYMTGGDTMVNVLRHLGAKGIEMIDYVIPQTDLVRVIGGDYEGMVCIGKGGLTGHEDIIESIVNNIYKESA</sequence>
<gene>
    <name evidence="9" type="ordered locus">Tola_3160</name>
</gene>
<accession>C4LDY7</accession>
<name>C4LDY7_TOLAT</name>
<keyword evidence="3" id="KW-0547">Nucleotide-binding</keyword>
<evidence type="ECO:0000256" key="2">
    <source>
        <dbReference type="ARBA" id="ARBA00022679"/>
    </source>
</evidence>
<keyword evidence="6" id="KW-0119">Carbohydrate metabolism</keyword>
<dbReference type="RefSeq" id="WP_015880197.1">
    <property type="nucleotide sequence ID" value="NC_012691.1"/>
</dbReference>
<comment type="similarity">
    <text evidence="1">Belongs to the four-carbon acid sugar kinase family.</text>
</comment>
<protein>
    <submittedName>
        <fullName evidence="9">Protein-N(Pi)-phosphohistidine--sugar phosphotransferase</fullName>
        <ecNumber evidence="9">2.7.1.69</ecNumber>
    </submittedName>
</protein>
<keyword evidence="5" id="KW-0067">ATP-binding</keyword>
<dbReference type="HOGENOM" id="CLU_029424_0_1_6"/>
<keyword evidence="2 9" id="KW-0808">Transferase</keyword>
<evidence type="ECO:0000256" key="3">
    <source>
        <dbReference type="ARBA" id="ARBA00022741"/>
    </source>
</evidence>
<evidence type="ECO:0000313" key="9">
    <source>
        <dbReference type="EMBL" id="ACQ94748.1"/>
    </source>
</evidence>
<evidence type="ECO:0000313" key="10">
    <source>
        <dbReference type="Proteomes" id="UP000009073"/>
    </source>
</evidence>
<feature type="domain" description="PTS EIIB type-5" evidence="8">
    <location>
        <begin position="1"/>
        <end position="202"/>
    </location>
</feature>
<keyword evidence="10" id="KW-1185">Reference proteome</keyword>
<dbReference type="InterPro" id="IPR004702">
    <property type="entry name" value="PTS_sorb_EIIBC"/>
</dbReference>
<dbReference type="PROSITE" id="PS51102">
    <property type="entry name" value="PTS_EIIB_TYPE_5"/>
    <property type="match status" value="1"/>
</dbReference>
<dbReference type="Proteomes" id="UP000009073">
    <property type="component" value="Chromosome"/>
</dbReference>
<evidence type="ECO:0000256" key="4">
    <source>
        <dbReference type="ARBA" id="ARBA00022777"/>
    </source>
</evidence>
<reference evidence="10" key="1">
    <citation type="submission" date="2009-05" db="EMBL/GenBank/DDBJ databases">
        <title>Complete sequence of Tolumonas auensis DSM 9187.</title>
        <authorList>
            <consortium name="US DOE Joint Genome Institute"/>
            <person name="Lucas S."/>
            <person name="Copeland A."/>
            <person name="Lapidus A."/>
            <person name="Glavina del Rio T."/>
            <person name="Tice H."/>
            <person name="Bruce D."/>
            <person name="Goodwin L."/>
            <person name="Pitluck S."/>
            <person name="Chertkov O."/>
            <person name="Brettin T."/>
            <person name="Detter J.C."/>
            <person name="Han C."/>
            <person name="Larimer F."/>
            <person name="Land M."/>
            <person name="Hauser L."/>
            <person name="Kyrpides N."/>
            <person name="Mikhailova N."/>
            <person name="Spring S."/>
            <person name="Beller H."/>
        </authorList>
    </citation>
    <scope>NUCLEOTIDE SEQUENCE [LARGE SCALE GENOMIC DNA]</scope>
    <source>
        <strain evidence="10">DSM 9187 / TA4</strain>
    </source>
</reference>
<organism evidence="9 10">
    <name type="scientific">Tolumonas auensis (strain DSM 9187 / NBRC 110442 / TA 4)</name>
    <dbReference type="NCBI Taxonomy" id="595494"/>
    <lineage>
        <taxon>Bacteria</taxon>
        <taxon>Pseudomonadati</taxon>
        <taxon>Pseudomonadota</taxon>
        <taxon>Gammaproteobacteria</taxon>
        <taxon>Aeromonadales</taxon>
        <taxon>Aeromonadaceae</taxon>
        <taxon>Tolumonas</taxon>
    </lineage>
</organism>
<dbReference type="Gene3D" id="3.40.50.10840">
    <property type="entry name" value="Putative sugar-binding, N-terminal domain"/>
    <property type="match status" value="1"/>
</dbReference>
<evidence type="ECO:0000256" key="5">
    <source>
        <dbReference type="ARBA" id="ARBA00022840"/>
    </source>
</evidence>